<gene>
    <name evidence="1" type="ORF">HF843_01725</name>
</gene>
<evidence type="ECO:0000313" key="2">
    <source>
        <dbReference type="Proteomes" id="UP000583419"/>
    </source>
</evidence>
<accession>A0A848CW87</accession>
<dbReference type="Proteomes" id="UP000583419">
    <property type="component" value="Unassembled WGS sequence"/>
</dbReference>
<name>A0A848CW87_9BIFI</name>
<sequence>MDVAETADLTAAMLYCVIPLWYLSMSRGVDSLTASAWLRERGGAPALPGARGVYRWTDNDHDMELTTAVVALAIAAPRAYLASVTALELMNLGDVGSESVFVAVRNARRRRRYPVIVRIEPAPGDAVVENAGLSCQDAPSAIRSAAPSIEDKMPALLWDLRRSGLASPEQCECLILEFGCSS</sequence>
<dbReference type="EMBL" id="JABAGJ010000002">
    <property type="protein sequence ID" value="NMF01915.1"/>
    <property type="molecule type" value="Genomic_DNA"/>
</dbReference>
<comment type="caution">
    <text evidence="1">The sequence shown here is derived from an EMBL/GenBank/DDBJ whole genome shotgun (WGS) entry which is preliminary data.</text>
</comment>
<proteinExistence type="predicted"/>
<evidence type="ECO:0000313" key="1">
    <source>
        <dbReference type="EMBL" id="NMF01915.1"/>
    </source>
</evidence>
<reference evidence="1 2" key="1">
    <citation type="submission" date="2020-04" db="EMBL/GenBank/DDBJ databases">
        <authorList>
            <person name="Hitch T.C.A."/>
            <person name="Wylensek D."/>
            <person name="Clavel T."/>
        </authorList>
    </citation>
    <scope>NUCLEOTIDE SEQUENCE [LARGE SCALE GENOMIC DNA]</scope>
    <source>
        <strain evidence="1 2">WCA-130-P53-4B</strain>
    </source>
</reference>
<protein>
    <submittedName>
        <fullName evidence="1">Uncharacterized protein</fullName>
    </submittedName>
</protein>
<dbReference type="RefSeq" id="WP_168973160.1">
    <property type="nucleotide sequence ID" value="NZ_JABAGJ010000002.1"/>
</dbReference>
<dbReference type="AlphaFoldDB" id="A0A848CW87"/>
<organism evidence="1 2">
    <name type="scientific">Bifidobacterium boum</name>
    <dbReference type="NCBI Taxonomy" id="78343"/>
    <lineage>
        <taxon>Bacteria</taxon>
        <taxon>Bacillati</taxon>
        <taxon>Actinomycetota</taxon>
        <taxon>Actinomycetes</taxon>
        <taxon>Bifidobacteriales</taxon>
        <taxon>Bifidobacteriaceae</taxon>
        <taxon>Bifidobacterium</taxon>
    </lineage>
</organism>